<name>A0A218X054_PUNGR</name>
<dbReference type="AlphaFoldDB" id="A0A218X054"/>
<accession>A0A218X054</accession>
<evidence type="ECO:0000313" key="1">
    <source>
        <dbReference type="EMBL" id="OWM78156.1"/>
    </source>
</evidence>
<sequence length="67" mass="8137">MELYLWAEVEEVEERDEDDRVLVMKMKMRWRDDGRWRKMMVKETKRGRESREIVMFGGCGHGGGCRR</sequence>
<organism evidence="1 2">
    <name type="scientific">Punica granatum</name>
    <name type="common">Pomegranate</name>
    <dbReference type="NCBI Taxonomy" id="22663"/>
    <lineage>
        <taxon>Eukaryota</taxon>
        <taxon>Viridiplantae</taxon>
        <taxon>Streptophyta</taxon>
        <taxon>Embryophyta</taxon>
        <taxon>Tracheophyta</taxon>
        <taxon>Spermatophyta</taxon>
        <taxon>Magnoliopsida</taxon>
        <taxon>eudicotyledons</taxon>
        <taxon>Gunneridae</taxon>
        <taxon>Pentapetalae</taxon>
        <taxon>rosids</taxon>
        <taxon>malvids</taxon>
        <taxon>Myrtales</taxon>
        <taxon>Lythraceae</taxon>
        <taxon>Punica</taxon>
    </lineage>
</organism>
<reference evidence="2" key="1">
    <citation type="journal article" date="2017" name="Plant J.">
        <title>The pomegranate (Punica granatum L.) genome and the genomics of punicalagin biosynthesis.</title>
        <authorList>
            <person name="Qin G."/>
            <person name="Xu C."/>
            <person name="Ming R."/>
            <person name="Tang H."/>
            <person name="Guyot R."/>
            <person name="Kramer E.M."/>
            <person name="Hu Y."/>
            <person name="Yi X."/>
            <person name="Qi Y."/>
            <person name="Xu X."/>
            <person name="Gao Z."/>
            <person name="Pan H."/>
            <person name="Jian J."/>
            <person name="Tian Y."/>
            <person name="Yue Z."/>
            <person name="Xu Y."/>
        </authorList>
    </citation>
    <scope>NUCLEOTIDE SEQUENCE [LARGE SCALE GENOMIC DNA]</scope>
    <source>
        <strain evidence="2">cv. Dabenzi</strain>
    </source>
</reference>
<gene>
    <name evidence="1" type="ORF">CDL15_Pgr014975</name>
</gene>
<protein>
    <submittedName>
        <fullName evidence="1">Uncharacterized protein</fullName>
    </submittedName>
</protein>
<dbReference type="EMBL" id="MTKT01002501">
    <property type="protein sequence ID" value="OWM78156.1"/>
    <property type="molecule type" value="Genomic_DNA"/>
</dbReference>
<comment type="caution">
    <text evidence="1">The sequence shown here is derived from an EMBL/GenBank/DDBJ whole genome shotgun (WGS) entry which is preliminary data.</text>
</comment>
<dbReference type="Proteomes" id="UP000197138">
    <property type="component" value="Unassembled WGS sequence"/>
</dbReference>
<evidence type="ECO:0000313" key="2">
    <source>
        <dbReference type="Proteomes" id="UP000197138"/>
    </source>
</evidence>
<proteinExistence type="predicted"/>